<organism evidence="3">
    <name type="scientific">Laccaria bicolor (strain S238N-H82 / ATCC MYA-4686)</name>
    <name type="common">Bicoloured deceiver</name>
    <name type="synonym">Laccaria laccata var. bicolor</name>
    <dbReference type="NCBI Taxonomy" id="486041"/>
    <lineage>
        <taxon>Eukaryota</taxon>
        <taxon>Fungi</taxon>
        <taxon>Dikarya</taxon>
        <taxon>Basidiomycota</taxon>
        <taxon>Agaricomycotina</taxon>
        <taxon>Agaricomycetes</taxon>
        <taxon>Agaricomycetidae</taxon>
        <taxon>Agaricales</taxon>
        <taxon>Agaricineae</taxon>
        <taxon>Hydnangiaceae</taxon>
        <taxon>Laccaria</taxon>
    </lineage>
</organism>
<gene>
    <name evidence="2" type="ORF">LACBIDRAFT_332866</name>
</gene>
<dbReference type="InParanoid" id="B0DU41"/>
<feature type="region of interest" description="Disordered" evidence="1">
    <location>
        <begin position="39"/>
        <end position="66"/>
    </location>
</feature>
<dbReference type="EMBL" id="DS547135">
    <property type="protein sequence ID" value="EDR01837.1"/>
    <property type="molecule type" value="Genomic_DNA"/>
</dbReference>
<sequence>MPKILFSVTICQPPPTMVRASLDAATLLEELERSSTLSFVCEPPQESSSSLDGTRPSSQIHSSPSTHASGDIYVSGPFYSSQYLPGIPNAFFVRLRIEDDYTGVPKVLHNKTLLWFSDGMYWEVVSSHGNGCYGISLPPASKAPDATELSHEMTVTYTLHRNWETLPGQAQLWNTTTANRRNNGVAKHAASSQTSCSWALAVISGPAGSPSFSRSTGHRARHSGLAKPLCAYGAPPHRPLPDAVQMRPSHNPLSNHIVPAASDPLTCGFLGCQSPLAMPGTPVCLYFVQSPHAALSRCRNSYPPQGSLLTSGSG</sequence>
<accession>B0DU41</accession>
<protein>
    <submittedName>
        <fullName evidence="2">Predicted protein</fullName>
    </submittedName>
</protein>
<feature type="compositionally biased region" description="Polar residues" evidence="1">
    <location>
        <begin position="45"/>
        <end position="66"/>
    </location>
</feature>
<proteinExistence type="predicted"/>
<keyword evidence="3" id="KW-1185">Reference proteome</keyword>
<name>B0DU41_LACBS</name>
<dbReference type="HOGENOM" id="CLU_885870_0_0_1"/>
<dbReference type="Proteomes" id="UP000001194">
    <property type="component" value="Unassembled WGS sequence"/>
</dbReference>
<reference evidence="2 3" key="1">
    <citation type="journal article" date="2008" name="Nature">
        <title>The genome of Laccaria bicolor provides insights into mycorrhizal symbiosis.</title>
        <authorList>
            <person name="Martin F."/>
            <person name="Aerts A."/>
            <person name="Ahren D."/>
            <person name="Brun A."/>
            <person name="Danchin E.G.J."/>
            <person name="Duchaussoy F."/>
            <person name="Gibon J."/>
            <person name="Kohler A."/>
            <person name="Lindquist E."/>
            <person name="Pereda V."/>
            <person name="Salamov A."/>
            <person name="Shapiro H.J."/>
            <person name="Wuyts J."/>
            <person name="Blaudez D."/>
            <person name="Buee M."/>
            <person name="Brokstein P."/>
            <person name="Canbaeck B."/>
            <person name="Cohen D."/>
            <person name="Courty P.E."/>
            <person name="Coutinho P.M."/>
            <person name="Delaruelle C."/>
            <person name="Detter J.C."/>
            <person name="Deveau A."/>
            <person name="DiFazio S."/>
            <person name="Duplessis S."/>
            <person name="Fraissinet-Tachet L."/>
            <person name="Lucic E."/>
            <person name="Frey-Klett P."/>
            <person name="Fourrey C."/>
            <person name="Feussner I."/>
            <person name="Gay G."/>
            <person name="Grimwood J."/>
            <person name="Hoegger P.J."/>
            <person name="Jain P."/>
            <person name="Kilaru S."/>
            <person name="Labbe J."/>
            <person name="Lin Y.C."/>
            <person name="Legue V."/>
            <person name="Le Tacon F."/>
            <person name="Marmeisse R."/>
            <person name="Melayah D."/>
            <person name="Montanini B."/>
            <person name="Muratet M."/>
            <person name="Nehls U."/>
            <person name="Niculita-Hirzel H."/>
            <person name="Oudot-Le Secq M.P."/>
            <person name="Peter M."/>
            <person name="Quesneville H."/>
            <person name="Rajashekar B."/>
            <person name="Reich M."/>
            <person name="Rouhier N."/>
            <person name="Schmutz J."/>
            <person name="Yin T."/>
            <person name="Chalot M."/>
            <person name="Henrissat B."/>
            <person name="Kuees U."/>
            <person name="Lucas S."/>
            <person name="Van de Peer Y."/>
            <person name="Podila G.K."/>
            <person name="Polle A."/>
            <person name="Pukkila P.J."/>
            <person name="Richardson P.M."/>
            <person name="Rouze P."/>
            <person name="Sanders I.R."/>
            <person name="Stajich J.E."/>
            <person name="Tunlid A."/>
            <person name="Tuskan G."/>
            <person name="Grigoriev I.V."/>
        </authorList>
    </citation>
    <scope>NUCLEOTIDE SEQUENCE [LARGE SCALE GENOMIC DNA]</scope>
    <source>
        <strain evidence="3">S238N-H82 / ATCC MYA-4686</strain>
    </source>
</reference>
<evidence type="ECO:0000256" key="1">
    <source>
        <dbReference type="SAM" id="MobiDB-lite"/>
    </source>
</evidence>
<dbReference type="RefSeq" id="XP_001887447.1">
    <property type="nucleotide sequence ID" value="XM_001887412.1"/>
</dbReference>
<evidence type="ECO:0000313" key="3">
    <source>
        <dbReference type="Proteomes" id="UP000001194"/>
    </source>
</evidence>
<evidence type="ECO:0000313" key="2">
    <source>
        <dbReference type="EMBL" id="EDR01837.1"/>
    </source>
</evidence>
<dbReference type="KEGG" id="lbc:LACBIDRAFT_332866"/>
<dbReference type="GeneID" id="6083117"/>
<dbReference type="AlphaFoldDB" id="B0DU41"/>